<evidence type="ECO:0000313" key="3">
    <source>
        <dbReference type="EMBL" id="KAK3798358.1"/>
    </source>
</evidence>
<keyword evidence="2" id="KW-1133">Transmembrane helix</keyword>
<keyword evidence="2" id="KW-0812">Transmembrane</keyword>
<evidence type="ECO:0000256" key="2">
    <source>
        <dbReference type="SAM" id="Phobius"/>
    </source>
</evidence>
<feature type="region of interest" description="Disordered" evidence="1">
    <location>
        <begin position="429"/>
        <end position="456"/>
    </location>
</feature>
<dbReference type="AlphaFoldDB" id="A0AAE1EA02"/>
<feature type="compositionally biased region" description="Polar residues" evidence="1">
    <location>
        <begin position="354"/>
        <end position="398"/>
    </location>
</feature>
<keyword evidence="2" id="KW-0472">Membrane</keyword>
<reference evidence="3" key="1">
    <citation type="journal article" date="2023" name="G3 (Bethesda)">
        <title>A reference genome for the long-term kleptoplast-retaining sea slug Elysia crispata morphotype clarki.</title>
        <authorList>
            <person name="Eastman K.E."/>
            <person name="Pendleton A.L."/>
            <person name="Shaikh M.A."/>
            <person name="Suttiyut T."/>
            <person name="Ogas R."/>
            <person name="Tomko P."/>
            <person name="Gavelis G."/>
            <person name="Widhalm J.R."/>
            <person name="Wisecaver J.H."/>
        </authorList>
    </citation>
    <scope>NUCLEOTIDE SEQUENCE</scope>
    <source>
        <strain evidence="3">ECLA1</strain>
    </source>
</reference>
<dbReference type="EMBL" id="JAWDGP010000692">
    <property type="protein sequence ID" value="KAK3798358.1"/>
    <property type="molecule type" value="Genomic_DNA"/>
</dbReference>
<name>A0AAE1EA02_9GAST</name>
<accession>A0AAE1EA02</accession>
<gene>
    <name evidence="3" type="ORF">RRG08_063369</name>
</gene>
<keyword evidence="4" id="KW-1185">Reference proteome</keyword>
<proteinExistence type="predicted"/>
<evidence type="ECO:0000313" key="4">
    <source>
        <dbReference type="Proteomes" id="UP001283361"/>
    </source>
</evidence>
<feature type="transmembrane region" description="Helical" evidence="2">
    <location>
        <begin position="232"/>
        <end position="256"/>
    </location>
</feature>
<feature type="region of interest" description="Disordered" evidence="1">
    <location>
        <begin position="335"/>
        <end position="398"/>
    </location>
</feature>
<feature type="compositionally biased region" description="Polar residues" evidence="1">
    <location>
        <begin position="273"/>
        <end position="285"/>
    </location>
</feature>
<evidence type="ECO:0000256" key="1">
    <source>
        <dbReference type="SAM" id="MobiDB-lite"/>
    </source>
</evidence>
<organism evidence="3 4">
    <name type="scientific">Elysia crispata</name>
    <name type="common">lettuce slug</name>
    <dbReference type="NCBI Taxonomy" id="231223"/>
    <lineage>
        <taxon>Eukaryota</taxon>
        <taxon>Metazoa</taxon>
        <taxon>Spiralia</taxon>
        <taxon>Lophotrochozoa</taxon>
        <taxon>Mollusca</taxon>
        <taxon>Gastropoda</taxon>
        <taxon>Heterobranchia</taxon>
        <taxon>Euthyneura</taxon>
        <taxon>Panpulmonata</taxon>
        <taxon>Sacoglossa</taxon>
        <taxon>Placobranchoidea</taxon>
        <taxon>Plakobranchidae</taxon>
        <taxon>Elysia</taxon>
    </lineage>
</organism>
<feature type="compositionally biased region" description="Polar residues" evidence="1">
    <location>
        <begin position="437"/>
        <end position="452"/>
    </location>
</feature>
<sequence>MEFLMNSAATAATTTASAAVIRLATLSILVTTCCVGTTWGSSVFGYSTTSATTTRSGQNERKDPEIRLADLFYMSFPQSVAEEFMACLCDASSLTCSVQYKLGQNQTGDDVPVLYRALSSRQIRLPSNDSSRYWPFFVCDVVNLRPGDDISCDRQPANDQTCESTVKCQFYTVNFTSEQCGLQCSEIAWRSPYIAPMTNSGFEHLAFISENGACFPRNNTVKDMNSGTELSLAVGIGISCGALVVIAVSVTTWIICKRIRTRGKSNDVCEPKASSTEYFSDSQNRGLEDERDEDQYHEIDEINVGVRSPEHFDEFDNEGYNMVGDEAATVHIDKKTRPLPFPPDDQDISPGESLPSTDATSSLELSAVPRQNSSGVISSYPRSLTVSAPSNVPSIESSNTATDSIYTESLSFPSASSTAVLISPGKLTSDPAPGVNKGSTTHALPSSPSQASPVPHKIPYSPAQYDYLGLVNIRSGHPSLSNQSQLKLVRKKDGNMELVTMQDDLPALENLCSGFQLIGLRNGSLCVLGLVAEAPGDDYHKYFKILKLHSDRCPHIDTSSYNNPTSTLKPDGDEKGPKQAIYLGQLELESDHSVRSTESGGYLKVIDLATAEDCSENGGYLRVLDIEEANITDKDGEYLTVLDF</sequence>
<comment type="caution">
    <text evidence="3">The sequence shown here is derived from an EMBL/GenBank/DDBJ whole genome shotgun (WGS) entry which is preliminary data.</text>
</comment>
<feature type="region of interest" description="Disordered" evidence="1">
    <location>
        <begin position="266"/>
        <end position="302"/>
    </location>
</feature>
<protein>
    <submittedName>
        <fullName evidence="3">Uncharacterized protein</fullName>
    </submittedName>
</protein>
<dbReference type="Proteomes" id="UP001283361">
    <property type="component" value="Unassembled WGS sequence"/>
</dbReference>